<evidence type="ECO:0000256" key="12">
    <source>
        <dbReference type="ARBA" id="ARBA00023277"/>
    </source>
</evidence>
<gene>
    <name evidence="19" type="ORF">N7476_003752</name>
</gene>
<reference evidence="19" key="1">
    <citation type="submission" date="2022-12" db="EMBL/GenBank/DDBJ databases">
        <authorList>
            <person name="Petersen C."/>
        </authorList>
    </citation>
    <scope>NUCLEOTIDE SEQUENCE</scope>
    <source>
        <strain evidence="19">IBT 21472</strain>
    </source>
</reference>
<evidence type="ECO:0000313" key="19">
    <source>
        <dbReference type="EMBL" id="KAJ5320750.1"/>
    </source>
</evidence>
<keyword evidence="5" id="KW-1003">Cell membrane</keyword>
<dbReference type="Proteomes" id="UP001147746">
    <property type="component" value="Unassembled WGS sequence"/>
</dbReference>
<feature type="compositionally biased region" description="Low complexity" evidence="16">
    <location>
        <begin position="351"/>
        <end position="373"/>
    </location>
</feature>
<dbReference type="AlphaFoldDB" id="A0A9W9PZF7"/>
<evidence type="ECO:0000256" key="7">
    <source>
        <dbReference type="ARBA" id="ARBA00022729"/>
    </source>
</evidence>
<keyword evidence="6" id="KW-0336">GPI-anchor</keyword>
<evidence type="ECO:0000256" key="4">
    <source>
        <dbReference type="ARBA" id="ARBA00012599"/>
    </source>
</evidence>
<feature type="region of interest" description="Disordered" evidence="16">
    <location>
        <begin position="351"/>
        <end position="403"/>
    </location>
</feature>
<evidence type="ECO:0000256" key="8">
    <source>
        <dbReference type="ARBA" id="ARBA00022801"/>
    </source>
</evidence>
<evidence type="ECO:0000256" key="3">
    <source>
        <dbReference type="ARBA" id="ARBA00006865"/>
    </source>
</evidence>
<evidence type="ECO:0000256" key="15">
    <source>
        <dbReference type="ARBA" id="ARBA00023326"/>
    </source>
</evidence>
<keyword evidence="10" id="KW-0472">Membrane</keyword>
<dbReference type="CDD" id="cd02181">
    <property type="entry name" value="GH16_fungal_Lam16A_glucanase"/>
    <property type="match status" value="1"/>
</dbReference>
<keyword evidence="20" id="KW-1185">Reference proteome</keyword>
<sequence length="584" mass="60207">MVSSMFSRSAGSLFMLALASSATATLDYNLVEKWEGTDFLDYFSFHVGSDPTNGYVNYLSEADAKKAGLVKFTDSGSLYLGVDHTNKVASTASGRDSVRIGSKKYYDHSLIVADIEHMPGSVCGTWPAFWSVGKNWPSDGEIDIIEGVNLQDHNEIVMHTAGTCSITDQGMSGAVNATGCGEDLGTVGCVIEGQTGSYGTSFNKQNGGVYAMEWTDKYLKIWFFPRGSIPASITSGNPDVSTFGTPMALVEESCDVATSFKAQSFIFDTTFCGDWAGGVFGESGCPMTSSNSFTSCHNYVADHPSAFEQSYWEINSVKIYQTGVKGIEISSQSTGSATKTPVTENTATRAVVESSAVHSAESAASEETSGAGVVAPLGGSTTTASAASASTTSETHAAAATTETPGTTRYITKYVTTFTTLCDGTSSAANVVDKSTPTAVTESAHSQVPAATQTSHAIETSAAAVQATTTPVATQGANTAATEVPNADASSDTASKISSGTVSTNALPTVIPGPGYDASIIASANSTQTSRPVIPAPTGSSVPSGTVFSGSSSTGYNPVFTGAADKVSVKFTTFAAAFAFAFFA</sequence>
<evidence type="ECO:0000313" key="20">
    <source>
        <dbReference type="Proteomes" id="UP001147746"/>
    </source>
</evidence>
<evidence type="ECO:0000256" key="1">
    <source>
        <dbReference type="ARBA" id="ARBA00000124"/>
    </source>
</evidence>
<dbReference type="PANTHER" id="PTHR10963:SF58">
    <property type="entry name" value="ENDO-1,3(4)-BETA-GLUCANASE XGEA"/>
    <property type="match status" value="1"/>
</dbReference>
<evidence type="ECO:0000256" key="9">
    <source>
        <dbReference type="ARBA" id="ARBA00023001"/>
    </source>
</evidence>
<evidence type="ECO:0000256" key="17">
    <source>
        <dbReference type="SAM" id="SignalP"/>
    </source>
</evidence>
<dbReference type="GO" id="GO:0030245">
    <property type="term" value="P:cellulose catabolic process"/>
    <property type="evidence" value="ECO:0007669"/>
    <property type="project" value="UniProtKB-KW"/>
</dbReference>
<keyword evidence="14" id="KW-0326">Glycosidase</keyword>
<dbReference type="EMBL" id="JAPZBO010000003">
    <property type="protein sequence ID" value="KAJ5320750.1"/>
    <property type="molecule type" value="Genomic_DNA"/>
</dbReference>
<dbReference type="InterPro" id="IPR013320">
    <property type="entry name" value="ConA-like_dom_sf"/>
</dbReference>
<organism evidence="19 20">
    <name type="scientific">Penicillium atrosanguineum</name>
    <dbReference type="NCBI Taxonomy" id="1132637"/>
    <lineage>
        <taxon>Eukaryota</taxon>
        <taxon>Fungi</taxon>
        <taxon>Dikarya</taxon>
        <taxon>Ascomycota</taxon>
        <taxon>Pezizomycotina</taxon>
        <taxon>Eurotiomycetes</taxon>
        <taxon>Eurotiomycetidae</taxon>
        <taxon>Eurotiales</taxon>
        <taxon>Aspergillaceae</taxon>
        <taxon>Penicillium</taxon>
    </lineage>
</organism>
<dbReference type="InterPro" id="IPR050546">
    <property type="entry name" value="Glycosyl_Hydrlase_16"/>
</dbReference>
<proteinExistence type="inferred from homology"/>
<keyword evidence="12" id="KW-0119">Carbohydrate metabolism</keyword>
<evidence type="ECO:0000256" key="6">
    <source>
        <dbReference type="ARBA" id="ARBA00022622"/>
    </source>
</evidence>
<accession>A0A9W9PZF7</accession>
<evidence type="ECO:0000256" key="2">
    <source>
        <dbReference type="ARBA" id="ARBA00004609"/>
    </source>
</evidence>
<keyword evidence="7 17" id="KW-0732">Signal</keyword>
<keyword evidence="13" id="KW-0449">Lipoprotein</keyword>
<keyword evidence="8" id="KW-0378">Hydrolase</keyword>
<feature type="compositionally biased region" description="Polar residues" evidence="16">
    <location>
        <begin position="488"/>
        <end position="498"/>
    </location>
</feature>
<dbReference type="PANTHER" id="PTHR10963">
    <property type="entry name" value="GLYCOSYL HYDROLASE-RELATED"/>
    <property type="match status" value="1"/>
</dbReference>
<reference evidence="19" key="2">
    <citation type="journal article" date="2023" name="IMA Fungus">
        <title>Comparative genomic study of the Penicillium genus elucidates a diverse pangenome and 15 lateral gene transfer events.</title>
        <authorList>
            <person name="Petersen C."/>
            <person name="Sorensen T."/>
            <person name="Nielsen M.R."/>
            <person name="Sondergaard T.E."/>
            <person name="Sorensen J.L."/>
            <person name="Fitzpatrick D.A."/>
            <person name="Frisvad J.C."/>
            <person name="Nielsen K.L."/>
        </authorList>
    </citation>
    <scope>NUCLEOTIDE SEQUENCE</scope>
    <source>
        <strain evidence="19">IBT 21472</strain>
    </source>
</reference>
<evidence type="ECO:0000256" key="14">
    <source>
        <dbReference type="ARBA" id="ARBA00023295"/>
    </source>
</evidence>
<keyword evidence="15" id="KW-0624">Polysaccharide degradation</keyword>
<dbReference type="Gene3D" id="2.60.120.200">
    <property type="match status" value="1"/>
</dbReference>
<comment type="caution">
    <text evidence="19">The sequence shown here is derived from an EMBL/GenBank/DDBJ whole genome shotgun (WGS) entry which is preliminary data.</text>
</comment>
<evidence type="ECO:0000256" key="10">
    <source>
        <dbReference type="ARBA" id="ARBA00023136"/>
    </source>
</evidence>
<evidence type="ECO:0000256" key="11">
    <source>
        <dbReference type="ARBA" id="ARBA00023180"/>
    </source>
</evidence>
<keyword evidence="11" id="KW-0325">Glycoprotein</keyword>
<dbReference type="GO" id="GO:0098552">
    <property type="term" value="C:side of membrane"/>
    <property type="evidence" value="ECO:0007669"/>
    <property type="project" value="UniProtKB-KW"/>
</dbReference>
<protein>
    <recommendedName>
        <fullName evidence="4">endo-1,3(4)-beta-glucanase</fullName>
        <ecNumber evidence="4">3.2.1.6</ecNumber>
    </recommendedName>
</protein>
<evidence type="ECO:0000256" key="5">
    <source>
        <dbReference type="ARBA" id="ARBA00022475"/>
    </source>
</evidence>
<feature type="compositionally biased region" description="Low complexity" evidence="16">
    <location>
        <begin position="380"/>
        <end position="403"/>
    </location>
</feature>
<dbReference type="GO" id="GO:0052861">
    <property type="term" value="F:endo-1,3(4)-beta-glucanase activity"/>
    <property type="evidence" value="ECO:0007669"/>
    <property type="project" value="UniProtKB-EC"/>
</dbReference>
<dbReference type="GO" id="GO:0005886">
    <property type="term" value="C:plasma membrane"/>
    <property type="evidence" value="ECO:0007669"/>
    <property type="project" value="UniProtKB-SubCell"/>
</dbReference>
<comment type="similarity">
    <text evidence="3">Belongs to the glycosyl hydrolase 16 family.</text>
</comment>
<dbReference type="SUPFAM" id="SSF49899">
    <property type="entry name" value="Concanavalin A-like lectins/glucanases"/>
    <property type="match status" value="1"/>
</dbReference>
<keyword evidence="9" id="KW-0136">Cellulose degradation</keyword>
<feature type="region of interest" description="Disordered" evidence="16">
    <location>
        <begin position="479"/>
        <end position="498"/>
    </location>
</feature>
<feature type="signal peptide" evidence="17">
    <location>
        <begin position="1"/>
        <end position="24"/>
    </location>
</feature>
<evidence type="ECO:0000259" key="18">
    <source>
        <dbReference type="PROSITE" id="PS51762"/>
    </source>
</evidence>
<dbReference type="Pfam" id="PF26113">
    <property type="entry name" value="GH16_XgeA"/>
    <property type="match status" value="1"/>
</dbReference>
<dbReference type="EC" id="3.2.1.6" evidence="4"/>
<evidence type="ECO:0000256" key="16">
    <source>
        <dbReference type="SAM" id="MobiDB-lite"/>
    </source>
</evidence>
<feature type="domain" description="GH16" evidence="18">
    <location>
        <begin position="32"/>
        <end position="284"/>
    </location>
</feature>
<comment type="subcellular location">
    <subcellularLocation>
        <location evidence="2">Cell membrane</location>
        <topology evidence="2">Lipid-anchor</topology>
        <topology evidence="2">GPI-anchor</topology>
    </subcellularLocation>
</comment>
<feature type="chain" id="PRO_5040998519" description="endo-1,3(4)-beta-glucanase" evidence="17">
    <location>
        <begin position="25"/>
        <end position="584"/>
    </location>
</feature>
<evidence type="ECO:0000256" key="13">
    <source>
        <dbReference type="ARBA" id="ARBA00023288"/>
    </source>
</evidence>
<name>A0A9W9PZF7_9EURO</name>
<dbReference type="InterPro" id="IPR000757">
    <property type="entry name" value="Beta-glucanase-like"/>
</dbReference>
<comment type="catalytic activity">
    <reaction evidence="1">
        <text>Endohydrolysis of (1-&gt;3)- or (1-&gt;4)-linkages in beta-D-glucans when the glucose residue whose reducing group is involved in the linkage to be hydrolyzed is itself substituted at C-3.</text>
        <dbReference type="EC" id="3.2.1.6"/>
    </reaction>
</comment>
<dbReference type="FunFam" id="2.60.120.200:FF:000114">
    <property type="entry name" value="Probable endo-1,3(4)-beta-glucanase NFIA_089530"/>
    <property type="match status" value="1"/>
</dbReference>
<dbReference type="PROSITE" id="PS51762">
    <property type="entry name" value="GH16_2"/>
    <property type="match status" value="1"/>
</dbReference>